<name>A0AAE3MKB1_9FLAO</name>
<dbReference type="SUPFAM" id="SSF47413">
    <property type="entry name" value="lambda repressor-like DNA-binding domains"/>
    <property type="match status" value="1"/>
</dbReference>
<protein>
    <submittedName>
        <fullName evidence="3">Helix-turn-helix transcriptional regulator</fullName>
    </submittedName>
</protein>
<dbReference type="InterPro" id="IPR010982">
    <property type="entry name" value="Lambda_DNA-bd_dom_sf"/>
</dbReference>
<organism evidence="3 4">
    <name type="scientific">Lentiprolixibacter aurantiacus</name>
    <dbReference type="NCBI Taxonomy" id="2993939"/>
    <lineage>
        <taxon>Bacteria</taxon>
        <taxon>Pseudomonadati</taxon>
        <taxon>Bacteroidota</taxon>
        <taxon>Flavobacteriia</taxon>
        <taxon>Flavobacteriales</taxon>
        <taxon>Flavobacteriaceae</taxon>
        <taxon>Lentiprolixibacter</taxon>
    </lineage>
</organism>
<feature type="domain" description="HTH cro/C1-type" evidence="2">
    <location>
        <begin position="5"/>
        <end position="59"/>
    </location>
</feature>
<reference evidence="3" key="1">
    <citation type="submission" date="2022-11" db="EMBL/GenBank/DDBJ databases">
        <title>The characterization of three novel Bacteroidetes species and genomic analysis of their roles in tidal elemental geochemical cycles.</title>
        <authorList>
            <person name="Ma K.-J."/>
        </authorList>
    </citation>
    <scope>NUCLEOTIDE SEQUENCE</scope>
    <source>
        <strain evidence="3">M415</strain>
    </source>
</reference>
<dbReference type="CDD" id="cd00093">
    <property type="entry name" value="HTH_XRE"/>
    <property type="match status" value="1"/>
</dbReference>
<evidence type="ECO:0000259" key="2">
    <source>
        <dbReference type="PROSITE" id="PS50943"/>
    </source>
</evidence>
<keyword evidence="1" id="KW-0238">DNA-binding</keyword>
<dbReference type="RefSeq" id="WP_266011409.1">
    <property type="nucleotide sequence ID" value="NZ_JAPFQP010000001.1"/>
</dbReference>
<keyword evidence="4" id="KW-1185">Reference proteome</keyword>
<proteinExistence type="predicted"/>
<dbReference type="Pfam" id="PF01381">
    <property type="entry name" value="HTH_3"/>
    <property type="match status" value="1"/>
</dbReference>
<dbReference type="AlphaFoldDB" id="A0AAE3MKB1"/>
<dbReference type="GO" id="GO:0003677">
    <property type="term" value="F:DNA binding"/>
    <property type="evidence" value="ECO:0007669"/>
    <property type="project" value="UniProtKB-KW"/>
</dbReference>
<dbReference type="PANTHER" id="PTHR46558:SF4">
    <property type="entry name" value="DNA-BIDING PHAGE PROTEIN"/>
    <property type="match status" value="1"/>
</dbReference>
<evidence type="ECO:0000256" key="1">
    <source>
        <dbReference type="ARBA" id="ARBA00023125"/>
    </source>
</evidence>
<dbReference type="InterPro" id="IPR001387">
    <property type="entry name" value="Cro/C1-type_HTH"/>
</dbReference>
<gene>
    <name evidence="3" type="ORF">OO016_05245</name>
</gene>
<dbReference type="Gene3D" id="1.10.260.40">
    <property type="entry name" value="lambda repressor-like DNA-binding domains"/>
    <property type="match status" value="1"/>
</dbReference>
<accession>A0AAE3MKB1</accession>
<comment type="caution">
    <text evidence="3">The sequence shown here is derived from an EMBL/GenBank/DDBJ whole genome shotgun (WGS) entry which is preliminary data.</text>
</comment>
<evidence type="ECO:0000313" key="3">
    <source>
        <dbReference type="EMBL" id="MCX2718999.1"/>
    </source>
</evidence>
<dbReference type="PANTHER" id="PTHR46558">
    <property type="entry name" value="TRACRIPTIONAL REGULATORY PROTEIN-RELATED-RELATED"/>
    <property type="match status" value="1"/>
</dbReference>
<dbReference type="Proteomes" id="UP001207116">
    <property type="component" value="Unassembled WGS sequence"/>
</dbReference>
<dbReference type="EMBL" id="JAPFQP010000001">
    <property type="protein sequence ID" value="MCX2718999.1"/>
    <property type="molecule type" value="Genomic_DNA"/>
</dbReference>
<evidence type="ECO:0000313" key="4">
    <source>
        <dbReference type="Proteomes" id="UP001207116"/>
    </source>
</evidence>
<dbReference type="SMART" id="SM00530">
    <property type="entry name" value="HTH_XRE"/>
    <property type="match status" value="1"/>
</dbReference>
<dbReference type="PROSITE" id="PS50943">
    <property type="entry name" value="HTH_CROC1"/>
    <property type="match status" value="1"/>
</dbReference>
<sequence>MKNTIKINRARLGLTQADLAVKVQVSRQTINAMELGKYAPSTILSLKLSDIFDVPVNELFMLEEGDWQ</sequence>